<dbReference type="EMBL" id="RDQH01000336">
    <property type="protein sequence ID" value="RXH85529.1"/>
    <property type="molecule type" value="Genomic_DNA"/>
</dbReference>
<evidence type="ECO:0000313" key="2">
    <source>
        <dbReference type="EMBL" id="RXH85529.1"/>
    </source>
</evidence>
<dbReference type="AlphaFoldDB" id="A0A498IQQ7"/>
<gene>
    <name evidence="2" type="ORF">DVH24_009350</name>
</gene>
<sequence>MGVRLADIHLSQTLRKTGALCTGYDLLNGKNGGEKLRKIDIARIRRTSMVASGLGNEVSSLGFWVMIPLLHIYFVNNICMIALLIMHSTTLLCVYYCMKLLAALMCCDNNGI</sequence>
<reference evidence="2 3" key="1">
    <citation type="submission" date="2018-10" db="EMBL/GenBank/DDBJ databases">
        <title>A high-quality apple genome assembly.</title>
        <authorList>
            <person name="Hu J."/>
        </authorList>
    </citation>
    <scope>NUCLEOTIDE SEQUENCE [LARGE SCALE GENOMIC DNA]</scope>
    <source>
        <strain evidence="3">cv. HFTH1</strain>
        <tissue evidence="2">Young leaf</tissue>
    </source>
</reference>
<keyword evidence="1" id="KW-0812">Transmembrane</keyword>
<organism evidence="2 3">
    <name type="scientific">Malus domestica</name>
    <name type="common">Apple</name>
    <name type="synonym">Pyrus malus</name>
    <dbReference type="NCBI Taxonomy" id="3750"/>
    <lineage>
        <taxon>Eukaryota</taxon>
        <taxon>Viridiplantae</taxon>
        <taxon>Streptophyta</taxon>
        <taxon>Embryophyta</taxon>
        <taxon>Tracheophyta</taxon>
        <taxon>Spermatophyta</taxon>
        <taxon>Magnoliopsida</taxon>
        <taxon>eudicotyledons</taxon>
        <taxon>Gunneridae</taxon>
        <taxon>Pentapetalae</taxon>
        <taxon>rosids</taxon>
        <taxon>fabids</taxon>
        <taxon>Rosales</taxon>
        <taxon>Rosaceae</taxon>
        <taxon>Amygdaloideae</taxon>
        <taxon>Maleae</taxon>
        <taxon>Malus</taxon>
    </lineage>
</organism>
<dbReference type="Proteomes" id="UP000290289">
    <property type="component" value="Chromosome 10"/>
</dbReference>
<evidence type="ECO:0000313" key="3">
    <source>
        <dbReference type="Proteomes" id="UP000290289"/>
    </source>
</evidence>
<keyword evidence="1" id="KW-0472">Membrane</keyword>
<keyword evidence="3" id="KW-1185">Reference proteome</keyword>
<feature type="transmembrane region" description="Helical" evidence="1">
    <location>
        <begin position="47"/>
        <end position="67"/>
    </location>
</feature>
<evidence type="ECO:0000256" key="1">
    <source>
        <dbReference type="SAM" id="Phobius"/>
    </source>
</evidence>
<comment type="caution">
    <text evidence="2">The sequence shown here is derived from an EMBL/GenBank/DDBJ whole genome shotgun (WGS) entry which is preliminary data.</text>
</comment>
<name>A0A498IQQ7_MALDO</name>
<proteinExistence type="predicted"/>
<protein>
    <submittedName>
        <fullName evidence="2">Uncharacterized protein</fullName>
    </submittedName>
</protein>
<feature type="transmembrane region" description="Helical" evidence="1">
    <location>
        <begin position="73"/>
        <end position="95"/>
    </location>
</feature>
<accession>A0A498IQQ7</accession>
<keyword evidence="1" id="KW-1133">Transmembrane helix</keyword>